<accession>A0AAN0S337</accession>
<dbReference type="KEGG" id="cem:LH23_06900"/>
<name>A0AAN0S337_9ENTR</name>
<evidence type="ECO:0000313" key="7">
    <source>
        <dbReference type="EMBL" id="AIR60389.1"/>
    </source>
</evidence>
<keyword evidence="2" id="KW-0274">FAD</keyword>
<dbReference type="Pfam" id="PF01494">
    <property type="entry name" value="FAD_binding_3"/>
    <property type="match status" value="2"/>
</dbReference>
<dbReference type="Proteomes" id="UP000029516">
    <property type="component" value="Chromosome"/>
</dbReference>
<dbReference type="AlphaFoldDB" id="A0AAN0S337"/>
<evidence type="ECO:0000256" key="3">
    <source>
        <dbReference type="ARBA" id="ARBA00023002"/>
    </source>
</evidence>
<dbReference type="Gene3D" id="3.50.50.60">
    <property type="entry name" value="FAD/NAD(P)-binding domain"/>
    <property type="match status" value="1"/>
</dbReference>
<evidence type="ECO:0000256" key="4">
    <source>
        <dbReference type="ARBA" id="ARBA00023033"/>
    </source>
</evidence>
<dbReference type="PANTHER" id="PTHR47178:SF5">
    <property type="entry name" value="FAD-BINDING DOMAIN-CONTAINING PROTEIN"/>
    <property type="match status" value="1"/>
</dbReference>
<keyword evidence="4" id="KW-0503">Monooxygenase</keyword>
<keyword evidence="3" id="KW-0560">Oxidoreductase</keyword>
<feature type="domain" description="FAD-binding" evidence="6">
    <location>
        <begin position="296"/>
        <end position="346"/>
    </location>
</feature>
<sequence length="369" mass="38902">MSTSSVAIIGAGLGGLALAQGLKSRGISVTVYEADPAADSRIQGYRIRIDAQGQRALAEVLPPALYQLFRQTASVASTEGRFLDRTGQEANGRQPEGWHQAEQNPDLEPDLSIHRQTLREILMCGLERSLRYGHALEGYHQESEGRVGLRFAHAAEASCQLLVGADGVNSRVRAQLAPDAVPMDSGYLCLYGKSALTAEKAEYEGTNVVFCDGFSAIVDEMRFRPDFTALAAKAGFGGSLTQTEDYLYWALIGSGSRLGVPLGSLSLPPMLQKLIQRTLPEHIATLPVRYGNPAIAWLPGNVTLLGDAVHAMSPAGGIGANTALRDAADLAAILLGKGLSGMADYESLVLARGKAAVADSAVAAAKLSG</sequence>
<organism evidence="7 8">
    <name type="scientific">Cedecea neteri</name>
    <dbReference type="NCBI Taxonomy" id="158822"/>
    <lineage>
        <taxon>Bacteria</taxon>
        <taxon>Pseudomonadati</taxon>
        <taxon>Pseudomonadota</taxon>
        <taxon>Gammaproteobacteria</taxon>
        <taxon>Enterobacterales</taxon>
        <taxon>Enterobacteriaceae</taxon>
        <taxon>Cedecea</taxon>
    </lineage>
</organism>
<gene>
    <name evidence="7" type="ORF">LH23_06900</name>
</gene>
<protein>
    <recommendedName>
        <fullName evidence="6">FAD-binding domain-containing protein</fullName>
    </recommendedName>
</protein>
<dbReference type="RefSeq" id="WP_039289400.1">
    <property type="nucleotide sequence ID" value="NZ_CP009458.1"/>
</dbReference>
<feature type="region of interest" description="Disordered" evidence="5">
    <location>
        <begin position="87"/>
        <end position="106"/>
    </location>
</feature>
<dbReference type="PANTHER" id="PTHR47178">
    <property type="entry name" value="MONOOXYGENASE, FAD-BINDING"/>
    <property type="match status" value="1"/>
</dbReference>
<reference evidence="7 8" key="1">
    <citation type="submission" date="2014-09" db="EMBL/GenBank/DDBJ databases">
        <authorList>
            <person name="Chan K.-G."/>
        </authorList>
    </citation>
    <scope>NUCLEOTIDE SEQUENCE [LARGE SCALE GENOMIC DNA]</scope>
    <source>
        <strain evidence="7 8">M006</strain>
    </source>
</reference>
<evidence type="ECO:0000256" key="5">
    <source>
        <dbReference type="SAM" id="MobiDB-lite"/>
    </source>
</evidence>
<proteinExistence type="predicted"/>
<evidence type="ECO:0000256" key="1">
    <source>
        <dbReference type="ARBA" id="ARBA00022630"/>
    </source>
</evidence>
<dbReference type="SUPFAM" id="SSF51905">
    <property type="entry name" value="FAD/NAD(P)-binding domain"/>
    <property type="match status" value="1"/>
</dbReference>
<keyword evidence="1" id="KW-0285">Flavoprotein</keyword>
<dbReference type="GO" id="GO:0004497">
    <property type="term" value="F:monooxygenase activity"/>
    <property type="evidence" value="ECO:0007669"/>
    <property type="project" value="UniProtKB-KW"/>
</dbReference>
<evidence type="ECO:0000256" key="2">
    <source>
        <dbReference type="ARBA" id="ARBA00022827"/>
    </source>
</evidence>
<dbReference type="PRINTS" id="PR00420">
    <property type="entry name" value="RNGMNOXGNASE"/>
</dbReference>
<evidence type="ECO:0000259" key="6">
    <source>
        <dbReference type="Pfam" id="PF01494"/>
    </source>
</evidence>
<dbReference type="EMBL" id="CP009458">
    <property type="protein sequence ID" value="AIR60389.1"/>
    <property type="molecule type" value="Genomic_DNA"/>
</dbReference>
<feature type="domain" description="FAD-binding" evidence="6">
    <location>
        <begin position="5"/>
        <end position="177"/>
    </location>
</feature>
<dbReference type="InterPro" id="IPR036188">
    <property type="entry name" value="FAD/NAD-bd_sf"/>
</dbReference>
<evidence type="ECO:0000313" key="8">
    <source>
        <dbReference type="Proteomes" id="UP000029516"/>
    </source>
</evidence>
<dbReference type="InterPro" id="IPR002938">
    <property type="entry name" value="FAD-bd"/>
</dbReference>
<dbReference type="GO" id="GO:0071949">
    <property type="term" value="F:FAD binding"/>
    <property type="evidence" value="ECO:0007669"/>
    <property type="project" value="InterPro"/>
</dbReference>